<dbReference type="AlphaFoldDB" id="A0A9P4ICZ6"/>
<protein>
    <submittedName>
        <fullName evidence="1">Uncharacterized protein</fullName>
    </submittedName>
</protein>
<dbReference type="Proteomes" id="UP000799772">
    <property type="component" value="Unassembled WGS sequence"/>
</dbReference>
<proteinExistence type="predicted"/>
<evidence type="ECO:0000313" key="2">
    <source>
        <dbReference type="Proteomes" id="UP000799772"/>
    </source>
</evidence>
<comment type="caution">
    <text evidence="1">The sequence shown here is derived from an EMBL/GenBank/DDBJ whole genome shotgun (WGS) entry which is preliminary data.</text>
</comment>
<reference evidence="1" key="1">
    <citation type="journal article" date="2020" name="Stud. Mycol.">
        <title>101 Dothideomycetes genomes: a test case for predicting lifestyles and emergence of pathogens.</title>
        <authorList>
            <person name="Haridas S."/>
            <person name="Albert R."/>
            <person name="Binder M."/>
            <person name="Bloem J."/>
            <person name="Labutti K."/>
            <person name="Salamov A."/>
            <person name="Andreopoulos B."/>
            <person name="Baker S."/>
            <person name="Barry K."/>
            <person name="Bills G."/>
            <person name="Bluhm B."/>
            <person name="Cannon C."/>
            <person name="Castanera R."/>
            <person name="Culley D."/>
            <person name="Daum C."/>
            <person name="Ezra D."/>
            <person name="Gonzalez J."/>
            <person name="Henrissat B."/>
            <person name="Kuo A."/>
            <person name="Liang C."/>
            <person name="Lipzen A."/>
            <person name="Lutzoni F."/>
            <person name="Magnuson J."/>
            <person name="Mondo S."/>
            <person name="Nolan M."/>
            <person name="Ohm R."/>
            <person name="Pangilinan J."/>
            <person name="Park H.-J."/>
            <person name="Ramirez L."/>
            <person name="Alfaro M."/>
            <person name="Sun H."/>
            <person name="Tritt A."/>
            <person name="Yoshinaga Y."/>
            <person name="Zwiers L.-H."/>
            <person name="Turgeon B."/>
            <person name="Goodwin S."/>
            <person name="Spatafora J."/>
            <person name="Crous P."/>
            <person name="Grigoriev I."/>
        </authorList>
    </citation>
    <scope>NUCLEOTIDE SEQUENCE</scope>
    <source>
        <strain evidence="1">CBS 133067</strain>
    </source>
</reference>
<dbReference type="EMBL" id="ML978130">
    <property type="protein sequence ID" value="KAF2095956.1"/>
    <property type="molecule type" value="Genomic_DNA"/>
</dbReference>
<gene>
    <name evidence="1" type="ORF">NA57DRAFT_78729</name>
</gene>
<sequence length="168" mass="19786">MGGKENIVEFLLTLFEVEKRAMIEHIDKIAWVRPAELSGEVQKYYENLWPSLFIGDVLTWEDLIFRIPGTKILQHIRDGTLKQLVDDTTYACYRVDIEWGYFIDLENEVLETWIGGYWLGQGLRFLESVAFKDLSMDYMRALQDKVLNVSKDEWKVMIDAMEPFSLDY</sequence>
<evidence type="ECO:0000313" key="1">
    <source>
        <dbReference type="EMBL" id="KAF2095956.1"/>
    </source>
</evidence>
<accession>A0A9P4ICZ6</accession>
<organism evidence="1 2">
    <name type="scientific">Rhizodiscina lignyota</name>
    <dbReference type="NCBI Taxonomy" id="1504668"/>
    <lineage>
        <taxon>Eukaryota</taxon>
        <taxon>Fungi</taxon>
        <taxon>Dikarya</taxon>
        <taxon>Ascomycota</taxon>
        <taxon>Pezizomycotina</taxon>
        <taxon>Dothideomycetes</taxon>
        <taxon>Pleosporomycetidae</taxon>
        <taxon>Aulographales</taxon>
        <taxon>Rhizodiscinaceae</taxon>
        <taxon>Rhizodiscina</taxon>
    </lineage>
</organism>
<name>A0A9P4ICZ6_9PEZI</name>
<dbReference type="OrthoDB" id="3938867at2759"/>
<keyword evidence="2" id="KW-1185">Reference proteome</keyword>